<evidence type="ECO:0000313" key="2">
    <source>
        <dbReference type="EMBL" id="SUZ11468.1"/>
    </source>
</evidence>
<dbReference type="EMBL" id="UIGY01000126">
    <property type="protein sequence ID" value="SUZ11468.1"/>
    <property type="molecule type" value="Genomic_DNA"/>
</dbReference>
<name>A0A381LC46_BLUGR</name>
<protein>
    <submittedName>
        <fullName evidence="2">BgtAc-30290</fullName>
    </submittedName>
</protein>
<organism evidence="2">
    <name type="scientific">Blumeria graminis f. sp. tritici 96224</name>
    <dbReference type="NCBI Taxonomy" id="1268274"/>
    <lineage>
        <taxon>Eukaryota</taxon>
        <taxon>Fungi</taxon>
        <taxon>Dikarya</taxon>
        <taxon>Ascomycota</taxon>
        <taxon>Pezizomycotina</taxon>
        <taxon>Leotiomycetes</taxon>
        <taxon>Erysiphales</taxon>
        <taxon>Erysiphaceae</taxon>
        <taxon>Blumeria</taxon>
    </lineage>
</organism>
<gene>
    <name evidence="2" type="ORF">BGT96224V2_LOCUS4648</name>
</gene>
<proteinExistence type="predicted"/>
<dbReference type="AlphaFoldDB" id="A0A381LC46"/>
<accession>A0A381LC46</accession>
<sequence>MDLAMQFPYSYMAMSAENTPRPYPAEIIDTPDGPYIVGTGAPLRFFTSAYFDDPAIVSTQLGEMERNSWPKSLLDLPHPFNHVDVRRKAEKAAIFFVEEFHIDNVRHIRPPISLCDLFQGFDAVELYMHGIEFCYYIMYYIGKFAQEYQSKMNQMIDSYTKNLVETNKKHLIRLPLAENSTIERILHRVNYKITERMNKMEEKFFWERIFHYRRMLFHVNEKINPRKRRLESSFSNIWPCSNDSRIRCTKYEHESRRHLKQNQMINESDSSLSVSPDLITNPMCRLELENPSTEKYTLGASFVKFRKFKNCRRIRDRKEKVPIITEANNPVVSSAYSRIPRPKFSTPLWSQRILSSTASKRKDSKSTYIPYVRSSDLISGNSKIPRLLCLKSQATVSGSATSRKQPTKASELYDGKKIITQATGQFKNMRKRKLSAQSQNSSPLKPDKLKKSHTSS</sequence>
<evidence type="ECO:0000256" key="1">
    <source>
        <dbReference type="SAM" id="MobiDB-lite"/>
    </source>
</evidence>
<feature type="non-terminal residue" evidence="2">
    <location>
        <position position="456"/>
    </location>
</feature>
<feature type="region of interest" description="Disordered" evidence="1">
    <location>
        <begin position="423"/>
        <end position="456"/>
    </location>
</feature>
<reference evidence="2" key="1">
    <citation type="submission" date="2018-07" db="EMBL/GenBank/DDBJ databases">
        <authorList>
            <person name="Quirk P.G."/>
            <person name="Krulwich T.A."/>
        </authorList>
    </citation>
    <scope>NUCLEOTIDE SEQUENCE</scope>
    <source>
        <strain evidence="2">96224</strain>
    </source>
</reference>